<protein>
    <submittedName>
        <fullName evidence="2">Uncharacterized protein</fullName>
    </submittedName>
</protein>
<name>A0A314XHZ2_PRUYE</name>
<feature type="region of interest" description="Disordered" evidence="1">
    <location>
        <begin position="88"/>
        <end position="120"/>
    </location>
</feature>
<accession>A0A314XHZ2</accession>
<evidence type="ECO:0000313" key="2">
    <source>
        <dbReference type="EMBL" id="PQP91535.1"/>
    </source>
</evidence>
<evidence type="ECO:0000256" key="1">
    <source>
        <dbReference type="SAM" id="MobiDB-lite"/>
    </source>
</evidence>
<gene>
    <name evidence="2" type="ORF">Pyn_07592</name>
</gene>
<reference evidence="2 3" key="1">
    <citation type="submission" date="2018-02" db="EMBL/GenBank/DDBJ databases">
        <title>Draft genome of wild Prunus yedoensis var. nudiflora.</title>
        <authorList>
            <person name="Baek S."/>
            <person name="Kim J.-H."/>
            <person name="Choi K."/>
            <person name="Kim G.-B."/>
            <person name="Cho A."/>
            <person name="Jang H."/>
            <person name="Shin C.-H."/>
            <person name="Yu H.-J."/>
            <person name="Mun J.-H."/>
        </authorList>
    </citation>
    <scope>NUCLEOTIDE SEQUENCE [LARGE SCALE GENOMIC DNA]</scope>
    <source>
        <strain evidence="3">cv. Jeju island</strain>
        <tissue evidence="2">Leaf</tissue>
    </source>
</reference>
<evidence type="ECO:0000313" key="3">
    <source>
        <dbReference type="Proteomes" id="UP000250321"/>
    </source>
</evidence>
<sequence>MISNVLATSPFCICIEMKLSTASSSVFCLTSIKKLFSLLIVFLPPVLHYLRGSNNNRQFCHSTYGAGQALPQAEFSLPFWFLRPSPAGAQNRAKGSPVKPNRPPAQPQARASGGSHQSGQAHGQILLGLQPEGADWQPLPCLALALTFMGGLAVSVCGEASRD</sequence>
<feature type="compositionally biased region" description="Low complexity" evidence="1">
    <location>
        <begin position="107"/>
        <end position="120"/>
    </location>
</feature>
<dbReference type="Proteomes" id="UP000250321">
    <property type="component" value="Unassembled WGS sequence"/>
</dbReference>
<dbReference type="AlphaFoldDB" id="A0A314XHZ2"/>
<proteinExistence type="predicted"/>
<keyword evidence="3" id="KW-1185">Reference proteome</keyword>
<dbReference type="EMBL" id="PJQY01002690">
    <property type="protein sequence ID" value="PQP91535.1"/>
    <property type="molecule type" value="Genomic_DNA"/>
</dbReference>
<organism evidence="2 3">
    <name type="scientific">Prunus yedoensis var. nudiflora</name>
    <dbReference type="NCBI Taxonomy" id="2094558"/>
    <lineage>
        <taxon>Eukaryota</taxon>
        <taxon>Viridiplantae</taxon>
        <taxon>Streptophyta</taxon>
        <taxon>Embryophyta</taxon>
        <taxon>Tracheophyta</taxon>
        <taxon>Spermatophyta</taxon>
        <taxon>Magnoliopsida</taxon>
        <taxon>eudicotyledons</taxon>
        <taxon>Gunneridae</taxon>
        <taxon>Pentapetalae</taxon>
        <taxon>rosids</taxon>
        <taxon>fabids</taxon>
        <taxon>Rosales</taxon>
        <taxon>Rosaceae</taxon>
        <taxon>Amygdaloideae</taxon>
        <taxon>Amygdaleae</taxon>
        <taxon>Prunus</taxon>
    </lineage>
</organism>
<comment type="caution">
    <text evidence="2">The sequence shown here is derived from an EMBL/GenBank/DDBJ whole genome shotgun (WGS) entry which is preliminary data.</text>
</comment>